<dbReference type="PANTHER" id="PTHR30522">
    <property type="entry name" value="NUCLEOSIDE TRIPHOSPHATE PYROPHOSPHOHYDROLASE"/>
    <property type="match status" value="1"/>
</dbReference>
<accession>A0A4R6TGA7</accession>
<dbReference type="FunFam" id="1.10.287.1080:FF:000001">
    <property type="entry name" value="Nucleoside triphosphate pyrophosphohydrolase"/>
    <property type="match status" value="1"/>
</dbReference>
<dbReference type="AlphaFoldDB" id="A0A4R6TGA7"/>
<dbReference type="GO" id="GO:0006203">
    <property type="term" value="P:dGTP catabolic process"/>
    <property type="evidence" value="ECO:0007669"/>
    <property type="project" value="TreeGrafter"/>
</dbReference>
<feature type="domain" description="NTP pyrophosphohydrolase MazG-like" evidence="6">
    <location>
        <begin position="43"/>
        <end position="115"/>
    </location>
</feature>
<dbReference type="EC" id="3.6.1.8" evidence="3"/>
<sequence length="269" mass="30764">MCVFVLLPKLIDMNSRESQLKAIDRLLTIMDELRAQCPWDKKQTLQSLRHLTIEETYELGDAILDNDLDEVRKELGDLLLHIVFYAKIGSETGDFDIADVANGISEKLVHRHPHIYGDVSAQTEEEVKKNWENIKLKEGKSSVLEGVPASLPALVKANRIQDKVAGVGFDWERPEQVLEKVQEELAELEQEVNSGAEDRIEAEFGDVLFSMVNYARFLNVNPENALERTNKKFIRRFQFLESKAKESGRSLKEMSLAEMDVFWEEAKKA</sequence>
<evidence type="ECO:0000256" key="4">
    <source>
        <dbReference type="ARBA" id="ARBA00074799"/>
    </source>
</evidence>
<evidence type="ECO:0000256" key="2">
    <source>
        <dbReference type="ARBA" id="ARBA00061115"/>
    </source>
</evidence>
<dbReference type="FunFam" id="1.10.287.1080:FF:000003">
    <property type="entry name" value="Nucleoside triphosphate pyrophosphohydrolase"/>
    <property type="match status" value="1"/>
</dbReference>
<comment type="similarity">
    <text evidence="2">Belongs to the nucleoside triphosphate pyrophosphohydrolase family.</text>
</comment>
<evidence type="ECO:0000313" key="7">
    <source>
        <dbReference type="EMBL" id="TDQ29257.1"/>
    </source>
</evidence>
<gene>
    <name evidence="7" type="ORF">CLV82_2711</name>
</gene>
<dbReference type="Gene3D" id="1.10.287.1080">
    <property type="entry name" value="MazG-like"/>
    <property type="match status" value="2"/>
</dbReference>
<dbReference type="GO" id="GO:0006950">
    <property type="term" value="P:response to stress"/>
    <property type="evidence" value="ECO:0007669"/>
    <property type="project" value="UniProtKB-ARBA"/>
</dbReference>
<dbReference type="SUPFAM" id="SSF101386">
    <property type="entry name" value="all-alpha NTP pyrophosphatases"/>
    <property type="match status" value="2"/>
</dbReference>
<organism evidence="7 8">
    <name type="scientific">Zeaxanthinibacter enoshimensis</name>
    <dbReference type="NCBI Taxonomy" id="392009"/>
    <lineage>
        <taxon>Bacteria</taxon>
        <taxon>Pseudomonadati</taxon>
        <taxon>Bacteroidota</taxon>
        <taxon>Flavobacteriia</taxon>
        <taxon>Flavobacteriales</taxon>
        <taxon>Flavobacteriaceae</taxon>
        <taxon>Zeaxanthinibacter</taxon>
    </lineage>
</organism>
<dbReference type="GO" id="GO:0046047">
    <property type="term" value="P:TTP catabolic process"/>
    <property type="evidence" value="ECO:0007669"/>
    <property type="project" value="TreeGrafter"/>
</dbReference>
<evidence type="ECO:0000256" key="3">
    <source>
        <dbReference type="ARBA" id="ARBA00066372"/>
    </source>
</evidence>
<dbReference type="Proteomes" id="UP000295468">
    <property type="component" value="Unassembled WGS sequence"/>
</dbReference>
<dbReference type="GO" id="GO:0046052">
    <property type="term" value="P:UTP catabolic process"/>
    <property type="evidence" value="ECO:0007669"/>
    <property type="project" value="TreeGrafter"/>
</dbReference>
<proteinExistence type="inferred from homology"/>
<dbReference type="GO" id="GO:0047693">
    <property type="term" value="F:ATP diphosphatase activity"/>
    <property type="evidence" value="ECO:0007669"/>
    <property type="project" value="UniProtKB-EC"/>
</dbReference>
<keyword evidence="7" id="KW-0378">Hydrolase</keyword>
<dbReference type="PANTHER" id="PTHR30522:SF0">
    <property type="entry name" value="NUCLEOSIDE TRIPHOSPHATE PYROPHOSPHOHYDROLASE"/>
    <property type="match status" value="1"/>
</dbReference>
<dbReference type="InterPro" id="IPR004518">
    <property type="entry name" value="MazG-like_dom"/>
</dbReference>
<evidence type="ECO:0000256" key="1">
    <source>
        <dbReference type="ARBA" id="ARBA00052141"/>
    </source>
</evidence>
<dbReference type="GO" id="GO:0046061">
    <property type="term" value="P:dATP catabolic process"/>
    <property type="evidence" value="ECO:0007669"/>
    <property type="project" value="TreeGrafter"/>
</dbReference>
<dbReference type="InterPro" id="IPR048015">
    <property type="entry name" value="NTP-PPase_MazG-like_N"/>
</dbReference>
<keyword evidence="8" id="KW-1185">Reference proteome</keyword>
<dbReference type="EMBL" id="SNYI01000003">
    <property type="protein sequence ID" value="TDQ29257.1"/>
    <property type="molecule type" value="Genomic_DNA"/>
</dbReference>
<name>A0A4R6TGA7_9FLAO</name>
<evidence type="ECO:0000256" key="5">
    <source>
        <dbReference type="SAM" id="Coils"/>
    </source>
</evidence>
<dbReference type="CDD" id="cd11529">
    <property type="entry name" value="NTP-PPase_MazG_Cterm"/>
    <property type="match status" value="1"/>
</dbReference>
<feature type="coiled-coil region" evidence="5">
    <location>
        <begin position="171"/>
        <end position="198"/>
    </location>
</feature>
<dbReference type="NCBIfam" id="TIGR00444">
    <property type="entry name" value="mazG"/>
    <property type="match status" value="1"/>
</dbReference>
<protein>
    <recommendedName>
        <fullName evidence="4">Nucleoside triphosphate pyrophosphohydrolase</fullName>
        <ecNumber evidence="3">3.6.1.8</ecNumber>
    </recommendedName>
</protein>
<dbReference type="GO" id="GO:0046081">
    <property type="term" value="P:dUTP catabolic process"/>
    <property type="evidence" value="ECO:0007669"/>
    <property type="project" value="TreeGrafter"/>
</dbReference>
<dbReference type="InterPro" id="IPR048011">
    <property type="entry name" value="NTP-PPase_MazG-like_C"/>
</dbReference>
<keyword evidence="5" id="KW-0175">Coiled coil</keyword>
<evidence type="ECO:0000259" key="6">
    <source>
        <dbReference type="Pfam" id="PF03819"/>
    </source>
</evidence>
<dbReference type="Pfam" id="PF03819">
    <property type="entry name" value="MazG"/>
    <property type="match status" value="2"/>
</dbReference>
<dbReference type="NCBIfam" id="NF007113">
    <property type="entry name" value="PRK09562.1"/>
    <property type="match status" value="1"/>
</dbReference>
<dbReference type="CDD" id="cd11528">
    <property type="entry name" value="NTP-PPase_MazG_Nterm"/>
    <property type="match status" value="1"/>
</dbReference>
<dbReference type="InterPro" id="IPR011551">
    <property type="entry name" value="NTP_PyrPHydrolase_MazG"/>
</dbReference>
<evidence type="ECO:0000313" key="8">
    <source>
        <dbReference type="Proteomes" id="UP000295468"/>
    </source>
</evidence>
<feature type="domain" description="NTP pyrophosphohydrolase MazG-like" evidence="6">
    <location>
        <begin position="174"/>
        <end position="236"/>
    </location>
</feature>
<comment type="caution">
    <text evidence="7">The sequence shown here is derived from an EMBL/GenBank/DDBJ whole genome shotgun (WGS) entry which is preliminary data.</text>
</comment>
<dbReference type="GO" id="GO:0046076">
    <property type="term" value="P:dTTP catabolic process"/>
    <property type="evidence" value="ECO:0007669"/>
    <property type="project" value="TreeGrafter"/>
</dbReference>
<reference evidence="7 8" key="1">
    <citation type="submission" date="2019-03" db="EMBL/GenBank/DDBJ databases">
        <title>Genomic Encyclopedia of Archaeal and Bacterial Type Strains, Phase II (KMG-II): from individual species to whole genera.</title>
        <authorList>
            <person name="Goeker M."/>
        </authorList>
    </citation>
    <scope>NUCLEOTIDE SEQUENCE [LARGE SCALE GENOMIC DNA]</scope>
    <source>
        <strain evidence="7 8">DSM 18435</strain>
    </source>
</reference>
<comment type="catalytic activity">
    <reaction evidence="1">
        <text>ATP + H2O = AMP + diphosphate + H(+)</text>
        <dbReference type="Rhea" id="RHEA:14245"/>
        <dbReference type="ChEBI" id="CHEBI:15377"/>
        <dbReference type="ChEBI" id="CHEBI:15378"/>
        <dbReference type="ChEBI" id="CHEBI:30616"/>
        <dbReference type="ChEBI" id="CHEBI:33019"/>
        <dbReference type="ChEBI" id="CHEBI:456215"/>
        <dbReference type="EC" id="3.6.1.8"/>
    </reaction>
</comment>